<gene>
    <name evidence="5" type="ORF">TWF703_003644</name>
</gene>
<dbReference type="GO" id="GO:0016787">
    <property type="term" value="F:hydrolase activity"/>
    <property type="evidence" value="ECO:0007669"/>
    <property type="project" value="InterPro"/>
</dbReference>
<evidence type="ECO:0000256" key="1">
    <source>
        <dbReference type="ARBA" id="ARBA00022806"/>
    </source>
</evidence>
<feature type="domain" description="Helicase C-terminal" evidence="4">
    <location>
        <begin position="375"/>
        <end position="545"/>
    </location>
</feature>
<dbReference type="GO" id="GO:0036121">
    <property type="term" value="F:double-stranded DNA helicase activity"/>
    <property type="evidence" value="ECO:0007669"/>
    <property type="project" value="TreeGrafter"/>
</dbReference>
<keyword evidence="1" id="KW-0378">Hydrolase</keyword>
<dbReference type="GO" id="GO:0000403">
    <property type="term" value="F:Y-form DNA binding"/>
    <property type="evidence" value="ECO:0007669"/>
    <property type="project" value="TreeGrafter"/>
</dbReference>
<dbReference type="InterPro" id="IPR006935">
    <property type="entry name" value="Helicase/UvrB_N"/>
</dbReference>
<feature type="compositionally biased region" description="Basic residues" evidence="2">
    <location>
        <begin position="113"/>
        <end position="122"/>
    </location>
</feature>
<protein>
    <submittedName>
        <fullName evidence="5">Uncharacterized protein</fullName>
    </submittedName>
</protein>
<evidence type="ECO:0000313" key="5">
    <source>
        <dbReference type="EMBL" id="KAF3119104.1"/>
    </source>
</evidence>
<organism evidence="5 6">
    <name type="scientific">Orbilia oligospora</name>
    <name type="common">Nematode-trapping fungus</name>
    <name type="synonym">Arthrobotrys oligospora</name>
    <dbReference type="NCBI Taxonomy" id="2813651"/>
    <lineage>
        <taxon>Eukaryota</taxon>
        <taxon>Fungi</taxon>
        <taxon>Dikarya</taxon>
        <taxon>Ascomycota</taxon>
        <taxon>Pezizomycotina</taxon>
        <taxon>Orbiliomycetes</taxon>
        <taxon>Orbiliales</taxon>
        <taxon>Orbiliaceae</taxon>
        <taxon>Orbilia</taxon>
    </lineage>
</organism>
<dbReference type="PANTHER" id="PTHR47396:SF1">
    <property type="entry name" value="ATP-DEPENDENT HELICASE IRC3-RELATED"/>
    <property type="match status" value="1"/>
</dbReference>
<dbReference type="Pfam" id="PF04851">
    <property type="entry name" value="ResIII"/>
    <property type="match status" value="1"/>
</dbReference>
<name>A0A7C8JKP5_ORBOL</name>
<dbReference type="GO" id="GO:0061749">
    <property type="term" value="F:forked DNA-dependent helicase activity"/>
    <property type="evidence" value="ECO:0007669"/>
    <property type="project" value="TreeGrafter"/>
</dbReference>
<dbReference type="Gene3D" id="3.40.50.300">
    <property type="entry name" value="P-loop containing nucleotide triphosphate hydrolases"/>
    <property type="match status" value="2"/>
</dbReference>
<reference evidence="5 6" key="1">
    <citation type="submission" date="2019-06" db="EMBL/GenBank/DDBJ databases">
        <authorList>
            <person name="Palmer J.M."/>
        </authorList>
    </citation>
    <scope>NUCLEOTIDE SEQUENCE [LARGE SCALE GENOMIC DNA]</scope>
    <source>
        <strain evidence="5 6">TWF703</strain>
    </source>
</reference>
<evidence type="ECO:0000313" key="6">
    <source>
        <dbReference type="Proteomes" id="UP000480548"/>
    </source>
</evidence>
<evidence type="ECO:0000259" key="4">
    <source>
        <dbReference type="PROSITE" id="PS51194"/>
    </source>
</evidence>
<dbReference type="GO" id="GO:0005524">
    <property type="term" value="F:ATP binding"/>
    <property type="evidence" value="ECO:0007669"/>
    <property type="project" value="InterPro"/>
</dbReference>
<keyword evidence="1" id="KW-0347">Helicase</keyword>
<dbReference type="SUPFAM" id="SSF52540">
    <property type="entry name" value="P-loop containing nucleoside triphosphate hydrolases"/>
    <property type="match status" value="1"/>
</dbReference>
<dbReference type="InterPro" id="IPR001650">
    <property type="entry name" value="Helicase_C-like"/>
</dbReference>
<dbReference type="SMART" id="SM00490">
    <property type="entry name" value="HELICc"/>
    <property type="match status" value="1"/>
</dbReference>
<dbReference type="PROSITE" id="PS51194">
    <property type="entry name" value="HELICASE_CTER"/>
    <property type="match status" value="1"/>
</dbReference>
<evidence type="ECO:0000259" key="3">
    <source>
        <dbReference type="PROSITE" id="PS51192"/>
    </source>
</evidence>
<dbReference type="GO" id="GO:0032042">
    <property type="term" value="P:mitochondrial DNA metabolic process"/>
    <property type="evidence" value="ECO:0007669"/>
    <property type="project" value="TreeGrafter"/>
</dbReference>
<dbReference type="Pfam" id="PF00271">
    <property type="entry name" value="Helicase_C"/>
    <property type="match status" value="1"/>
</dbReference>
<dbReference type="InterPro" id="IPR050742">
    <property type="entry name" value="Helicase_Restrict-Modif_Enz"/>
</dbReference>
<dbReference type="AlphaFoldDB" id="A0A7C8JKP5"/>
<proteinExistence type="predicted"/>
<dbReference type="EMBL" id="WIQZ01000189">
    <property type="protein sequence ID" value="KAF3119104.1"/>
    <property type="molecule type" value="Genomic_DNA"/>
</dbReference>
<evidence type="ECO:0000256" key="2">
    <source>
        <dbReference type="SAM" id="MobiDB-lite"/>
    </source>
</evidence>
<accession>A0A7C8JKP5</accession>
<dbReference type="SMART" id="SM00487">
    <property type="entry name" value="DEXDc"/>
    <property type="match status" value="1"/>
</dbReference>
<dbReference type="CDD" id="cd18799">
    <property type="entry name" value="SF2_C_EcoAI-like"/>
    <property type="match status" value="1"/>
</dbReference>
<dbReference type="InterPro" id="IPR027417">
    <property type="entry name" value="P-loop_NTPase"/>
</dbReference>
<dbReference type="PANTHER" id="PTHR47396">
    <property type="entry name" value="TYPE I RESTRICTION ENZYME ECOKI R PROTEIN"/>
    <property type="match status" value="1"/>
</dbReference>
<dbReference type="GO" id="GO:0070125">
    <property type="term" value="P:mitochondrial translational elongation"/>
    <property type="evidence" value="ECO:0007669"/>
    <property type="project" value="TreeGrafter"/>
</dbReference>
<dbReference type="PROSITE" id="PS51192">
    <property type="entry name" value="HELICASE_ATP_BIND_1"/>
    <property type="match status" value="1"/>
</dbReference>
<dbReference type="CDD" id="cd18032">
    <property type="entry name" value="DEXHc_RE_I_III_res"/>
    <property type="match status" value="1"/>
</dbReference>
<feature type="region of interest" description="Disordered" evidence="2">
    <location>
        <begin position="96"/>
        <end position="137"/>
    </location>
</feature>
<dbReference type="Proteomes" id="UP000480548">
    <property type="component" value="Unassembled WGS sequence"/>
</dbReference>
<dbReference type="InterPro" id="IPR014001">
    <property type="entry name" value="Helicase_ATP-bd"/>
</dbReference>
<keyword evidence="1" id="KW-0067">ATP-binding</keyword>
<sequence length="772" mass="86375">MDTKDRFVGSFGDDKRFKHCPEVSKYEPVSFFHASLQPTPTSLHKPPLRIPHNVMRRSLSLARALIAPRHGHLNQLPYLLPKTATQWHGFRYKSTKAKSKAALPPEEPPAPPKSRKPRKSKLKAVITPPPTSSSQDLTPSQFVLRDYQEECIQAVLEHQEKGHRRLGISLATGSGKTVIFTQLIDRILPIRPEATQTLILVHRRELVEQAAIHCRNRYPDKIVEVEMGNSHASGTADITVASIQSISSSGRIGKFKPELHKLILIDEAHHAVAKSYRRTLEHFGAMTPESEVHVVGVSATFGRSDGLRLGAVMDHIVYHRDFLSMIDSGWLSKVLFTTVKSNINYTNVKLTAVTGDFNISDLANAVNTPENNDITVRSWVEKAGERKSTLVFCVDIKHVIDMTNLFRRYGYEAFYVTGETPLPERTQILNDFKAGKFPVLVNCGVFTEGTDIPNIDCVLLARPTRSRTLLVQMIGRGMRLHPGKEDCHVIDVVGSVSRGVVTTPTLFGLSPEEVLDRTSSNVVKNKFELQQGSQDELERQQSEKSQISPDVKLEDEVDLEIYSRPWTVTFVDYDSIHDLVQDSKADASVRQYSVNAWVWVGPGKYILGLVDNSYISVQAKPEGGFLAQETRALPEGLKGKYGTPLMRPRVIVHHVNTLEEIINAADTFVTGRYPRQLIAHAASWRKADASDGQLDFLSKRTKKSIEEYRQEGLTKGQAADMLTRLKHGAAGLFEKLEKMKRKETKKELKALKMSTPLLETIKVGRLDANASP</sequence>
<feature type="domain" description="Helicase ATP-binding" evidence="3">
    <location>
        <begin position="157"/>
        <end position="319"/>
    </location>
</feature>
<comment type="caution">
    <text evidence="5">The sequence shown here is derived from an EMBL/GenBank/DDBJ whole genome shotgun (WGS) entry which is preliminary data.</text>
</comment>
<dbReference type="GO" id="GO:0005759">
    <property type="term" value="C:mitochondrial matrix"/>
    <property type="evidence" value="ECO:0007669"/>
    <property type="project" value="TreeGrafter"/>
</dbReference>
<keyword evidence="1" id="KW-0547">Nucleotide-binding</keyword>